<feature type="domain" description="Reverse transcriptase" evidence="10">
    <location>
        <begin position="382"/>
        <end position="561"/>
    </location>
</feature>
<dbReference type="PANTHER" id="PTHR37984">
    <property type="entry name" value="PROTEIN CBG26694"/>
    <property type="match status" value="1"/>
</dbReference>
<feature type="domain" description="Integrase catalytic" evidence="11">
    <location>
        <begin position="776"/>
        <end position="940"/>
    </location>
</feature>
<evidence type="ECO:0000256" key="7">
    <source>
        <dbReference type="ARBA" id="ARBA00022801"/>
    </source>
</evidence>
<dbReference type="InterPro" id="IPR001584">
    <property type="entry name" value="Integrase_cat-core"/>
</dbReference>
<keyword evidence="7" id="KW-0378">Hydrolase</keyword>
<dbReference type="InterPro" id="IPR036397">
    <property type="entry name" value="RNaseH_sf"/>
</dbReference>
<organism evidence="12 13">
    <name type="scientific">Trifolium subterraneum</name>
    <name type="common">Subterranean clover</name>
    <dbReference type="NCBI Taxonomy" id="3900"/>
    <lineage>
        <taxon>Eukaryota</taxon>
        <taxon>Viridiplantae</taxon>
        <taxon>Streptophyta</taxon>
        <taxon>Embryophyta</taxon>
        <taxon>Tracheophyta</taxon>
        <taxon>Spermatophyta</taxon>
        <taxon>Magnoliopsida</taxon>
        <taxon>eudicotyledons</taxon>
        <taxon>Gunneridae</taxon>
        <taxon>Pentapetalae</taxon>
        <taxon>rosids</taxon>
        <taxon>fabids</taxon>
        <taxon>Fabales</taxon>
        <taxon>Fabaceae</taxon>
        <taxon>Papilionoideae</taxon>
        <taxon>50 kb inversion clade</taxon>
        <taxon>NPAAA clade</taxon>
        <taxon>Hologalegina</taxon>
        <taxon>IRL clade</taxon>
        <taxon>Trifolieae</taxon>
        <taxon>Trifolium</taxon>
    </lineage>
</organism>
<dbReference type="Pfam" id="PF24626">
    <property type="entry name" value="SH3_Tf2-1"/>
    <property type="match status" value="1"/>
</dbReference>
<dbReference type="InterPro" id="IPR041373">
    <property type="entry name" value="RT_RNaseH"/>
</dbReference>
<sequence length="1192" mass="135798">MTSPPTLEDLSTTINQLNNSQQSFQASVSANINNLTSEFHDFRARQPPPGFPPPFPLPGPPPPTFPNTTMKLDIPRFNGSDVLGWIFKINQFFDFHHTPEEQRLRIASFYMEALESRFAPSLYEDPKGALFKLCQTTTVCEYQSQFEALANRIAGLPPPFYLSCFISGLKPSIRREVQAFQPLSLTQAVHLAKLQEEKLADRAPVKSTPSYNTPAGSSTTSFKPTMTVTSPKPHTPIKRLTPDELQARRDKGLCYNCDERFQPGHRCKRQFHLLIVEPEDSSSPEVTYVFQTLEGDEPILDPDPAQISLHALMSHTIPQTLRVMGQIHHNPIAILVDSGSTHNFLQDRVAKQLGLPTEPAHSFKVLVVVQNWYWGYNVYFLLSSGVIQPSTSAFSSPVLLVRKKDGTWRFCVDYRALNVITIKDRFPIPAIDELLDELYGTRWFSKLDLRSGYHQIRMSEEDIQKTAFRTHQGHYEFLVMPFGLCNAPSTFQATMNLIFEPYLRRFVIVFFDDILVYSPTLDQHLHHLEVVFQCLLDHEFCLKESKCSIAQSSIEYLGHIVSAEGVGPDPNKISAMITWPAPKSVKQLRGFLGLTGFYRNLSAAPILALPNFDEKFILETDASGAAASTYVRELCAITSAVKKWRTYLLGGTFIIYTDQRSLRELMTQVIQTPEQQFYLAKLLGYSYEIVYKPGAQNRVADALSRIHCLALSIPHVEFITKLRDQLLIDNEFQQFVRKVQQQPDDYKNFQDVEKYVKACVICQQTKSANHAPYGLLQPLPVPNRVWENISLDFIVGLPSFQNHTVVLVVVDRLSKAAHFGMLSTHYTAAKVAELFVVMVCKLHGMPRSIVSDRDPVFLSHFWQELFKLCGTKLRMSAAYHPQSDGQTEIVNKILQQYLRCFVNQKPKQRGLYLHWAEWHYNSAIHTATGLSPFQVVYGRPPPALVDYIPGSTQLQAVEATLMDRDMMLQELKNKLLKAQALMKDIADQRRIPHNFAVGNLVFVKLRPSRQVSVASKRIHKLSKRYYGPFKLIKAIGEVAFELELPATSKIHPVFHVSQLKPCYGDTSPTLELPAEVVDNQPIIQPLSVIDWKWNAETQENEVLIQWEGMFPKDSTWESFHDIAVTYPHFHLEDKVSLHGPGIVMNEEVPDNLENPANKEIERDLQEKDKRVVTFPTRFKDYVVPAWKKRSKK</sequence>
<dbReference type="Proteomes" id="UP000242715">
    <property type="component" value="Unassembled WGS sequence"/>
</dbReference>
<evidence type="ECO:0000256" key="2">
    <source>
        <dbReference type="ARBA" id="ARBA00022670"/>
    </source>
</evidence>
<dbReference type="CDD" id="cd01647">
    <property type="entry name" value="RT_LTR"/>
    <property type="match status" value="1"/>
</dbReference>
<dbReference type="GO" id="GO:0004519">
    <property type="term" value="F:endonuclease activity"/>
    <property type="evidence" value="ECO:0007669"/>
    <property type="project" value="UniProtKB-KW"/>
</dbReference>
<dbReference type="PANTHER" id="PTHR37984:SF5">
    <property type="entry name" value="PROTEIN NYNRIN-LIKE"/>
    <property type="match status" value="1"/>
</dbReference>
<dbReference type="GO" id="GO:0008233">
    <property type="term" value="F:peptidase activity"/>
    <property type="evidence" value="ECO:0007669"/>
    <property type="project" value="UniProtKB-KW"/>
</dbReference>
<keyword evidence="4" id="KW-0548">Nucleotidyltransferase</keyword>
<dbReference type="AlphaFoldDB" id="A0A2Z6MN84"/>
<proteinExistence type="predicted"/>
<dbReference type="EMBL" id="DF973544">
    <property type="protein sequence ID" value="GAU34024.1"/>
    <property type="molecule type" value="Genomic_DNA"/>
</dbReference>
<keyword evidence="13" id="KW-1185">Reference proteome</keyword>
<dbReference type="InterPro" id="IPR043128">
    <property type="entry name" value="Rev_trsase/Diguanyl_cyclase"/>
</dbReference>
<dbReference type="PROSITE" id="PS50994">
    <property type="entry name" value="INTEGRASE"/>
    <property type="match status" value="1"/>
</dbReference>
<evidence type="ECO:0000256" key="9">
    <source>
        <dbReference type="SAM" id="MobiDB-lite"/>
    </source>
</evidence>
<dbReference type="Pfam" id="PF00665">
    <property type="entry name" value="rve"/>
    <property type="match status" value="1"/>
</dbReference>
<dbReference type="FunFam" id="3.10.10.10:FF:000007">
    <property type="entry name" value="Retrovirus-related Pol polyprotein from transposon 17.6-like Protein"/>
    <property type="match status" value="1"/>
</dbReference>
<dbReference type="Gene3D" id="3.10.10.10">
    <property type="entry name" value="HIV Type 1 Reverse Transcriptase, subunit A, domain 1"/>
    <property type="match status" value="1"/>
</dbReference>
<keyword evidence="2" id="KW-0645">Protease</keyword>
<dbReference type="InterPro" id="IPR050951">
    <property type="entry name" value="Retrovirus_Pol_polyprotein"/>
</dbReference>
<dbReference type="Gene3D" id="3.30.70.270">
    <property type="match status" value="2"/>
</dbReference>
<dbReference type="Gene3D" id="3.30.420.10">
    <property type="entry name" value="Ribonuclease H-like superfamily/Ribonuclease H"/>
    <property type="match status" value="1"/>
</dbReference>
<dbReference type="PROSITE" id="PS50878">
    <property type="entry name" value="RT_POL"/>
    <property type="match status" value="1"/>
</dbReference>
<dbReference type="EC" id="2.7.7.49" evidence="1"/>
<evidence type="ECO:0000256" key="1">
    <source>
        <dbReference type="ARBA" id="ARBA00012493"/>
    </source>
</evidence>
<evidence type="ECO:0000313" key="12">
    <source>
        <dbReference type="EMBL" id="GAU34024.1"/>
    </source>
</evidence>
<name>A0A2Z6MN84_TRISU</name>
<dbReference type="CDD" id="cd09274">
    <property type="entry name" value="RNase_HI_RT_Ty3"/>
    <property type="match status" value="1"/>
</dbReference>
<dbReference type="GO" id="GO:0003964">
    <property type="term" value="F:RNA-directed DNA polymerase activity"/>
    <property type="evidence" value="ECO:0007669"/>
    <property type="project" value="UniProtKB-KW"/>
</dbReference>
<dbReference type="GO" id="GO:0006508">
    <property type="term" value="P:proteolysis"/>
    <property type="evidence" value="ECO:0007669"/>
    <property type="project" value="UniProtKB-KW"/>
</dbReference>
<dbReference type="OrthoDB" id="2013610at2759"/>
<dbReference type="Gene3D" id="2.40.70.10">
    <property type="entry name" value="Acid Proteases"/>
    <property type="match status" value="1"/>
</dbReference>
<dbReference type="Pfam" id="PF00078">
    <property type="entry name" value="RVT_1"/>
    <property type="match status" value="1"/>
</dbReference>
<dbReference type="InterPro" id="IPR016197">
    <property type="entry name" value="Chromo-like_dom_sf"/>
</dbReference>
<evidence type="ECO:0000256" key="3">
    <source>
        <dbReference type="ARBA" id="ARBA00022679"/>
    </source>
</evidence>
<dbReference type="SUPFAM" id="SSF53098">
    <property type="entry name" value="Ribonuclease H-like"/>
    <property type="match status" value="1"/>
</dbReference>
<protein>
    <recommendedName>
        <fullName evidence="1">RNA-directed DNA polymerase</fullName>
        <ecNumber evidence="1">2.7.7.49</ecNumber>
    </recommendedName>
</protein>
<feature type="region of interest" description="Disordered" evidence="9">
    <location>
        <begin position="203"/>
        <end position="238"/>
    </location>
</feature>
<dbReference type="Pfam" id="PF17917">
    <property type="entry name" value="RT_RNaseH"/>
    <property type="match status" value="1"/>
</dbReference>
<evidence type="ECO:0000256" key="6">
    <source>
        <dbReference type="ARBA" id="ARBA00022759"/>
    </source>
</evidence>
<keyword evidence="3" id="KW-0808">Transferase</keyword>
<keyword evidence="6" id="KW-0255">Endonuclease</keyword>
<dbReference type="InterPro" id="IPR000477">
    <property type="entry name" value="RT_dom"/>
</dbReference>
<reference evidence="13" key="1">
    <citation type="journal article" date="2017" name="Front. Plant Sci.">
        <title>Climate Clever Clovers: New Paradigm to Reduce the Environmental Footprint of Ruminants by Breeding Low Methanogenic Forages Utilizing Haplotype Variation.</title>
        <authorList>
            <person name="Kaur P."/>
            <person name="Appels R."/>
            <person name="Bayer P.E."/>
            <person name="Keeble-Gagnere G."/>
            <person name="Wang J."/>
            <person name="Hirakawa H."/>
            <person name="Shirasawa K."/>
            <person name="Vercoe P."/>
            <person name="Stefanova K."/>
            <person name="Durmic Z."/>
            <person name="Nichols P."/>
            <person name="Revell C."/>
            <person name="Isobe S.N."/>
            <person name="Edwards D."/>
            <person name="Erskine W."/>
        </authorList>
    </citation>
    <scope>NUCLEOTIDE SEQUENCE [LARGE SCALE GENOMIC DNA]</scope>
    <source>
        <strain evidence="13">cv. Daliak</strain>
    </source>
</reference>
<evidence type="ECO:0000259" key="11">
    <source>
        <dbReference type="PROSITE" id="PS50994"/>
    </source>
</evidence>
<dbReference type="GO" id="GO:0003676">
    <property type="term" value="F:nucleic acid binding"/>
    <property type="evidence" value="ECO:0007669"/>
    <property type="project" value="InterPro"/>
</dbReference>
<dbReference type="SUPFAM" id="SSF56672">
    <property type="entry name" value="DNA/RNA polymerases"/>
    <property type="match status" value="1"/>
</dbReference>
<keyword evidence="8" id="KW-0695">RNA-directed DNA polymerase</keyword>
<feature type="compositionally biased region" description="Polar residues" evidence="9">
    <location>
        <begin position="207"/>
        <end position="232"/>
    </location>
</feature>
<evidence type="ECO:0000313" key="13">
    <source>
        <dbReference type="Proteomes" id="UP000242715"/>
    </source>
</evidence>
<evidence type="ECO:0000259" key="10">
    <source>
        <dbReference type="PROSITE" id="PS50878"/>
    </source>
</evidence>
<dbReference type="GO" id="GO:0015074">
    <property type="term" value="P:DNA integration"/>
    <property type="evidence" value="ECO:0007669"/>
    <property type="project" value="InterPro"/>
</dbReference>
<dbReference type="InterPro" id="IPR021109">
    <property type="entry name" value="Peptidase_aspartic_dom_sf"/>
</dbReference>
<gene>
    <name evidence="12" type="ORF">TSUD_393700</name>
</gene>
<evidence type="ECO:0000256" key="4">
    <source>
        <dbReference type="ARBA" id="ARBA00022695"/>
    </source>
</evidence>
<dbReference type="SUPFAM" id="SSF54160">
    <property type="entry name" value="Chromo domain-like"/>
    <property type="match status" value="1"/>
</dbReference>
<evidence type="ECO:0000256" key="5">
    <source>
        <dbReference type="ARBA" id="ARBA00022722"/>
    </source>
</evidence>
<dbReference type="CDD" id="cd00303">
    <property type="entry name" value="retropepsin_like"/>
    <property type="match status" value="1"/>
</dbReference>
<keyword evidence="5" id="KW-0540">Nuclease</keyword>
<evidence type="ECO:0000256" key="8">
    <source>
        <dbReference type="ARBA" id="ARBA00022918"/>
    </source>
</evidence>
<dbReference type="InterPro" id="IPR012337">
    <property type="entry name" value="RNaseH-like_sf"/>
</dbReference>
<dbReference type="InterPro" id="IPR056924">
    <property type="entry name" value="SH3_Tf2-1"/>
</dbReference>
<accession>A0A2Z6MN84</accession>
<dbReference type="InterPro" id="IPR043502">
    <property type="entry name" value="DNA/RNA_pol_sf"/>
</dbReference>